<sequence>MFFPMLLVAAAEMHSGRMEVAAEIARDRALCSAPSGKRRTVRGIVVTDEPGAEGVYRRLRVTADGGAYLIVHYDPASESIARARAACLGRQLELLRGLTGDERQGAQWYSVVFTNAANYSPPRGPSEVARWTIETDAAGRLTEAGQRTLTAVLPHEQVHLFQYRMQALPPRWFLEGHASWVGLKVSDRIDPAAAAADRRLKAEGAAKSKGQPLNLAGWGSVRPKREAIMRQVSDEDRARMMRDPNFAPSGSFRFTADDLIGDESNIVARYHAATALFERLEREHGAEAVHAFARETTATAGRVTANRMDELVRKHFNIGADALLADTTPSGTAR</sequence>
<name>A0ABW4ND29_9SPHN</name>
<evidence type="ECO:0000313" key="1">
    <source>
        <dbReference type="EMBL" id="MFD1787469.1"/>
    </source>
</evidence>
<gene>
    <name evidence="1" type="ORF">ACFSC3_07780</name>
</gene>
<accession>A0ABW4ND29</accession>
<dbReference type="Proteomes" id="UP001597283">
    <property type="component" value="Unassembled WGS sequence"/>
</dbReference>
<evidence type="ECO:0000313" key="2">
    <source>
        <dbReference type="Proteomes" id="UP001597283"/>
    </source>
</evidence>
<dbReference type="EMBL" id="JBHUFC010000003">
    <property type="protein sequence ID" value="MFD1787469.1"/>
    <property type="molecule type" value="Genomic_DNA"/>
</dbReference>
<proteinExistence type="predicted"/>
<reference evidence="2" key="1">
    <citation type="journal article" date="2019" name="Int. J. Syst. Evol. Microbiol.">
        <title>The Global Catalogue of Microorganisms (GCM) 10K type strain sequencing project: providing services to taxonomists for standard genome sequencing and annotation.</title>
        <authorList>
            <consortium name="The Broad Institute Genomics Platform"/>
            <consortium name="The Broad Institute Genome Sequencing Center for Infectious Disease"/>
            <person name="Wu L."/>
            <person name="Ma J."/>
        </authorList>
    </citation>
    <scope>NUCLEOTIDE SEQUENCE [LARGE SCALE GENOMIC DNA]</scope>
    <source>
        <strain evidence="2">Q85</strain>
    </source>
</reference>
<keyword evidence="2" id="KW-1185">Reference proteome</keyword>
<protein>
    <recommendedName>
        <fullName evidence="3">Peptidase M61 catalytic domain-containing protein</fullName>
    </recommendedName>
</protein>
<organism evidence="1 2">
    <name type="scientific">Sphingomonas floccifaciens</name>
    <dbReference type="NCBI Taxonomy" id="1844115"/>
    <lineage>
        <taxon>Bacteria</taxon>
        <taxon>Pseudomonadati</taxon>
        <taxon>Pseudomonadota</taxon>
        <taxon>Alphaproteobacteria</taxon>
        <taxon>Sphingomonadales</taxon>
        <taxon>Sphingomonadaceae</taxon>
        <taxon>Sphingomonas</taxon>
    </lineage>
</organism>
<comment type="caution">
    <text evidence="1">The sequence shown here is derived from an EMBL/GenBank/DDBJ whole genome shotgun (WGS) entry which is preliminary data.</text>
</comment>
<evidence type="ECO:0008006" key="3">
    <source>
        <dbReference type="Google" id="ProtNLM"/>
    </source>
</evidence>